<proteinExistence type="predicted"/>
<name>A0A4R6IYN3_9ACTN</name>
<sequence length="86" mass="9763">MEGYAGRQFVGMDLHRRRSVLVRMTAAGDVLERVRIVNDVDRLAEVIARAGESPEVVLEATYGWYWAVDALREQGASVCIWLIRWG</sequence>
<dbReference type="AlphaFoldDB" id="A0A4R6IYN3"/>
<dbReference type="Proteomes" id="UP000295388">
    <property type="component" value="Unassembled WGS sequence"/>
</dbReference>
<evidence type="ECO:0000313" key="1">
    <source>
        <dbReference type="EMBL" id="TDO27959.1"/>
    </source>
</evidence>
<dbReference type="RefSeq" id="WP_202870055.1">
    <property type="nucleotide sequence ID" value="NZ_SNWQ01000050.1"/>
</dbReference>
<gene>
    <name evidence="1" type="ORF">EV643_15017</name>
</gene>
<evidence type="ECO:0000313" key="2">
    <source>
        <dbReference type="Proteomes" id="UP000295388"/>
    </source>
</evidence>
<organism evidence="1 2">
    <name type="scientific">Kribbella caucasensis</name>
    <dbReference type="NCBI Taxonomy" id="2512215"/>
    <lineage>
        <taxon>Bacteria</taxon>
        <taxon>Bacillati</taxon>
        <taxon>Actinomycetota</taxon>
        <taxon>Actinomycetes</taxon>
        <taxon>Propionibacteriales</taxon>
        <taxon>Kribbellaceae</taxon>
        <taxon>Kribbella</taxon>
    </lineage>
</organism>
<keyword evidence="2" id="KW-1185">Reference proteome</keyword>
<dbReference type="EMBL" id="SNWQ01000050">
    <property type="protein sequence ID" value="TDO27959.1"/>
    <property type="molecule type" value="Genomic_DNA"/>
</dbReference>
<reference evidence="1 2" key="1">
    <citation type="submission" date="2019-03" db="EMBL/GenBank/DDBJ databases">
        <title>Genomic Encyclopedia of Type Strains, Phase III (KMG-III): the genomes of soil and plant-associated and newly described type strains.</title>
        <authorList>
            <person name="Whitman W."/>
        </authorList>
    </citation>
    <scope>NUCLEOTIDE SEQUENCE [LARGE SCALE GENOMIC DNA]</scope>
    <source>
        <strain evidence="1 2">VKM Ac-2527</strain>
    </source>
</reference>
<protein>
    <recommendedName>
        <fullName evidence="3">Transposase</fullName>
    </recommendedName>
</protein>
<comment type="caution">
    <text evidence="1">The sequence shown here is derived from an EMBL/GenBank/DDBJ whole genome shotgun (WGS) entry which is preliminary data.</text>
</comment>
<evidence type="ECO:0008006" key="3">
    <source>
        <dbReference type="Google" id="ProtNLM"/>
    </source>
</evidence>
<accession>A0A4R6IYN3</accession>